<dbReference type="InterPro" id="IPR051357">
    <property type="entry name" value="H3K9_HMTase_SUVAR3-9"/>
</dbReference>
<dbReference type="AlphaFoldDB" id="A0A1G2D050"/>
<evidence type="ECO:0000313" key="2">
    <source>
        <dbReference type="EMBL" id="OGZ06128.1"/>
    </source>
</evidence>
<dbReference type="EMBL" id="MHLI01000005">
    <property type="protein sequence ID" value="OGZ06128.1"/>
    <property type="molecule type" value="Genomic_DNA"/>
</dbReference>
<reference evidence="2 3" key="1">
    <citation type="journal article" date="2016" name="Nat. Commun.">
        <title>Thousands of microbial genomes shed light on interconnected biogeochemical processes in an aquifer system.</title>
        <authorList>
            <person name="Anantharaman K."/>
            <person name="Brown C.T."/>
            <person name="Hug L.A."/>
            <person name="Sharon I."/>
            <person name="Castelle C.J."/>
            <person name="Probst A.J."/>
            <person name="Thomas B.C."/>
            <person name="Singh A."/>
            <person name="Wilkins M.J."/>
            <person name="Karaoz U."/>
            <person name="Brodie E.L."/>
            <person name="Williams K.H."/>
            <person name="Hubbard S.S."/>
            <person name="Banfield J.F."/>
        </authorList>
    </citation>
    <scope>NUCLEOTIDE SEQUENCE [LARGE SCALE GENOMIC DNA]</scope>
</reference>
<dbReference type="Gene3D" id="2.170.270.10">
    <property type="entry name" value="SET domain"/>
    <property type="match status" value="1"/>
</dbReference>
<dbReference type="SMART" id="SM00317">
    <property type="entry name" value="SET"/>
    <property type="match status" value="1"/>
</dbReference>
<accession>A0A1G2D050</accession>
<sequence>MIELRKETNAQYKLKVGRSKTGLGLYALEPIPKGKKIIEYVGKIMTDESDDDKNSLYIFNINKKVDIDGAPRFNIARYINHSCRPNAESDTYKDHVWIKSKRNIMLGEEITYDYGKEYWNEYIKPKGCRCEKCTEKKLKPLSTKEKRQ</sequence>
<gene>
    <name evidence="2" type="ORF">A2845_01790</name>
</gene>
<dbReference type="GO" id="GO:0003690">
    <property type="term" value="F:double-stranded DNA binding"/>
    <property type="evidence" value="ECO:0007669"/>
    <property type="project" value="TreeGrafter"/>
</dbReference>
<dbReference type="InterPro" id="IPR001214">
    <property type="entry name" value="SET_dom"/>
</dbReference>
<organism evidence="2 3">
    <name type="scientific">Candidatus Lloydbacteria bacterium RIFCSPHIGHO2_01_FULL_49_22</name>
    <dbReference type="NCBI Taxonomy" id="1798658"/>
    <lineage>
        <taxon>Bacteria</taxon>
        <taxon>Candidatus Lloydiibacteriota</taxon>
    </lineage>
</organism>
<dbReference type="Pfam" id="PF00856">
    <property type="entry name" value="SET"/>
    <property type="match status" value="1"/>
</dbReference>
<dbReference type="PROSITE" id="PS50280">
    <property type="entry name" value="SET"/>
    <property type="match status" value="1"/>
</dbReference>
<protein>
    <recommendedName>
        <fullName evidence="1">SET domain-containing protein</fullName>
    </recommendedName>
</protein>
<evidence type="ECO:0000259" key="1">
    <source>
        <dbReference type="PROSITE" id="PS50280"/>
    </source>
</evidence>
<dbReference type="PANTHER" id="PTHR45660">
    <property type="entry name" value="HISTONE-LYSINE N-METHYLTRANSFERASE SETMAR"/>
    <property type="match status" value="1"/>
</dbReference>
<dbReference type="PANTHER" id="PTHR45660:SF13">
    <property type="entry name" value="HISTONE-LYSINE N-METHYLTRANSFERASE SETMAR"/>
    <property type="match status" value="1"/>
</dbReference>
<name>A0A1G2D050_9BACT</name>
<dbReference type="SUPFAM" id="SSF82199">
    <property type="entry name" value="SET domain"/>
    <property type="match status" value="1"/>
</dbReference>
<comment type="caution">
    <text evidence="2">The sequence shown here is derived from an EMBL/GenBank/DDBJ whole genome shotgun (WGS) entry which is preliminary data.</text>
</comment>
<proteinExistence type="predicted"/>
<dbReference type="InterPro" id="IPR046341">
    <property type="entry name" value="SET_dom_sf"/>
</dbReference>
<feature type="domain" description="SET" evidence="1">
    <location>
        <begin position="12"/>
        <end position="115"/>
    </location>
</feature>
<dbReference type="Proteomes" id="UP000177122">
    <property type="component" value="Unassembled WGS sequence"/>
</dbReference>
<dbReference type="GO" id="GO:0042054">
    <property type="term" value="F:histone methyltransferase activity"/>
    <property type="evidence" value="ECO:0007669"/>
    <property type="project" value="TreeGrafter"/>
</dbReference>
<evidence type="ECO:0000313" key="3">
    <source>
        <dbReference type="Proteomes" id="UP000177122"/>
    </source>
</evidence>